<gene>
    <name evidence="1" type="ORF">pipiens_000018</name>
</gene>
<dbReference type="Proteomes" id="UP001562425">
    <property type="component" value="Unassembled WGS sequence"/>
</dbReference>
<comment type="caution">
    <text evidence="1">The sequence shown here is derived from an EMBL/GenBank/DDBJ whole genome shotgun (WGS) entry which is preliminary data.</text>
</comment>
<reference evidence="1 2" key="1">
    <citation type="submission" date="2024-05" db="EMBL/GenBank/DDBJ databases">
        <title>Culex pipiens pipiens assembly and annotation.</title>
        <authorList>
            <person name="Alout H."/>
            <person name="Durand T."/>
        </authorList>
    </citation>
    <scope>NUCLEOTIDE SEQUENCE [LARGE SCALE GENOMIC DNA]</scope>
    <source>
        <strain evidence="1">HA-2024</strain>
        <tissue evidence="1">Whole body</tissue>
    </source>
</reference>
<feature type="non-terminal residue" evidence="1">
    <location>
        <position position="1"/>
    </location>
</feature>
<name>A0ABD1DLH9_CULPP</name>
<evidence type="ECO:0000313" key="1">
    <source>
        <dbReference type="EMBL" id="KAL1400412.1"/>
    </source>
</evidence>
<accession>A0ABD1DLH9</accession>
<feature type="non-terminal residue" evidence="1">
    <location>
        <position position="55"/>
    </location>
</feature>
<sequence length="55" mass="5954">DEEVNAEAFSVLSPDIIKELIPKLGKRAIVNAPFADFKQTLEQEPLGATIDSARG</sequence>
<evidence type="ECO:0000313" key="2">
    <source>
        <dbReference type="Proteomes" id="UP001562425"/>
    </source>
</evidence>
<organism evidence="1 2">
    <name type="scientific">Culex pipiens pipiens</name>
    <name type="common">Northern house mosquito</name>
    <dbReference type="NCBI Taxonomy" id="38569"/>
    <lineage>
        <taxon>Eukaryota</taxon>
        <taxon>Metazoa</taxon>
        <taxon>Ecdysozoa</taxon>
        <taxon>Arthropoda</taxon>
        <taxon>Hexapoda</taxon>
        <taxon>Insecta</taxon>
        <taxon>Pterygota</taxon>
        <taxon>Neoptera</taxon>
        <taxon>Endopterygota</taxon>
        <taxon>Diptera</taxon>
        <taxon>Nematocera</taxon>
        <taxon>Culicoidea</taxon>
        <taxon>Culicidae</taxon>
        <taxon>Culicinae</taxon>
        <taxon>Culicini</taxon>
        <taxon>Culex</taxon>
        <taxon>Culex</taxon>
    </lineage>
</organism>
<dbReference type="EMBL" id="JBEHCU010005256">
    <property type="protein sequence ID" value="KAL1400412.1"/>
    <property type="molecule type" value="Genomic_DNA"/>
</dbReference>
<dbReference type="AlphaFoldDB" id="A0ABD1DLH9"/>
<keyword evidence="2" id="KW-1185">Reference proteome</keyword>
<protein>
    <submittedName>
        <fullName evidence="1">Uncharacterized protein</fullName>
    </submittedName>
</protein>
<proteinExistence type="predicted"/>